<dbReference type="RefSeq" id="WP_156672674.1">
    <property type="nucleotide sequence ID" value="NZ_CACRUI010000006.1"/>
</dbReference>
<protein>
    <submittedName>
        <fullName evidence="1">Uncharacterized protein</fullName>
    </submittedName>
</protein>
<name>A0A6N2ZSG8_9STRE</name>
<dbReference type="AlphaFoldDB" id="A0A6N2ZSG8"/>
<reference evidence="1" key="1">
    <citation type="submission" date="2019-11" db="EMBL/GenBank/DDBJ databases">
        <authorList>
            <person name="Feng L."/>
        </authorList>
    </citation>
    <scope>NUCLEOTIDE SEQUENCE</scope>
    <source>
        <strain evidence="1">SLutetiensisLFYP71</strain>
    </source>
</reference>
<evidence type="ECO:0000313" key="1">
    <source>
        <dbReference type="EMBL" id="VYT82495.1"/>
    </source>
</evidence>
<accession>A0A6N2ZSG8</accession>
<dbReference type="EMBL" id="CACRUI010000006">
    <property type="protein sequence ID" value="VYT82495.1"/>
    <property type="molecule type" value="Genomic_DNA"/>
</dbReference>
<gene>
    <name evidence="1" type="ORF">SLLFYP71_00779</name>
</gene>
<sequence length="54" mass="6072">METNNNLMTSVKQGYILYSKNGIIATEKTPDFGTIKLSYQDGKFTHLTVTTTKK</sequence>
<proteinExistence type="predicted"/>
<organism evidence="1">
    <name type="scientific">Streptococcus lutetiensis</name>
    <dbReference type="NCBI Taxonomy" id="150055"/>
    <lineage>
        <taxon>Bacteria</taxon>
        <taxon>Bacillati</taxon>
        <taxon>Bacillota</taxon>
        <taxon>Bacilli</taxon>
        <taxon>Lactobacillales</taxon>
        <taxon>Streptococcaceae</taxon>
        <taxon>Streptococcus</taxon>
    </lineage>
</organism>